<comment type="subcellular location">
    <subcellularLocation>
        <location evidence="1">Cytoplasm</location>
        <location evidence="1">Stress granule</location>
    </subcellularLocation>
    <subcellularLocation>
        <location evidence="2">Nucleus speckle</location>
    </subcellularLocation>
</comment>
<reference evidence="12" key="1">
    <citation type="journal article" date="2021" name="Mol. Ecol. Resour.">
        <title>Phylogenomic analyses of the genus Drosophila reveals genomic signals of climate adaptation.</title>
        <authorList>
            <person name="Li F."/>
            <person name="Rane R.V."/>
            <person name="Luria V."/>
            <person name="Xiong Z."/>
            <person name="Chen J."/>
            <person name="Li Z."/>
            <person name="Catullo R.A."/>
            <person name="Griffin P.C."/>
            <person name="Schiffer M."/>
            <person name="Pearce S."/>
            <person name="Lee S.F."/>
            <person name="McElroy K."/>
            <person name="Stocker A."/>
            <person name="Shirriffs J."/>
            <person name="Cockerell F."/>
            <person name="Coppin C."/>
            <person name="Sgro C.M."/>
            <person name="Karger A."/>
            <person name="Cain J.W."/>
            <person name="Weber J.A."/>
            <person name="Santpere G."/>
            <person name="Kirschner M.W."/>
            <person name="Hoffmann A.A."/>
            <person name="Oakeshott J.G."/>
            <person name="Zhang G."/>
        </authorList>
    </citation>
    <scope>NUCLEOTIDE SEQUENCE</scope>
    <source>
        <strain evidence="12">BGI-SZ-2011g</strain>
    </source>
</reference>
<comment type="function">
    <text evidence="10">In unstressed cells, promotes SIAH1-mediated polyubiquitination and degradation of the serine/threonine-protein kinase HIPK2, probably by acting as a loading factor that potentiates complex formation between HIPK2 and ubiquitin ligase SIAH1. In response to DNA damage, localizes to the nucleus following phosphorylation by HIPK2 and modulates the expression of a subset of TP53/p53 target genes by binding to TP53 at target gene promoters. This limits the expression of a number of cell death-mediating TP53 target genes, reducing DNA damage-induced cell death. Enhances the binding of transcription factor TCF7L2/TCF4, a Wnt signaling pathway effector, to the promoters of target genes. Plays a role in stress granule formation.</text>
</comment>
<dbReference type="Proteomes" id="UP001200034">
    <property type="component" value="Unassembled WGS sequence"/>
</dbReference>
<name>A0AAD4PNK1_9MUSC</name>
<comment type="caution">
    <text evidence="12">The sequence shown here is derived from an EMBL/GenBank/DDBJ whole genome shotgun (WGS) entry which is preliminary data.</text>
</comment>
<protein>
    <recommendedName>
        <fullName evidence="3">DAZ-associated protein 2</fullName>
    </recommendedName>
    <alternativeName>
        <fullName evidence="8">Deleted in azoospermia-associated protein 2</fullName>
    </alternativeName>
    <alternativeName>
        <fullName evidence="9">Proline-rich transcript in brain protein</fullName>
    </alternativeName>
</protein>
<keyword evidence="4" id="KW-0963">Cytoplasm</keyword>
<evidence type="ECO:0000256" key="9">
    <source>
        <dbReference type="ARBA" id="ARBA00034352"/>
    </source>
</evidence>
<evidence type="ECO:0000256" key="8">
    <source>
        <dbReference type="ARBA" id="ARBA00032174"/>
    </source>
</evidence>
<organism evidence="12 13">
    <name type="scientific">Drosophila rubida</name>
    <dbReference type="NCBI Taxonomy" id="30044"/>
    <lineage>
        <taxon>Eukaryota</taxon>
        <taxon>Metazoa</taxon>
        <taxon>Ecdysozoa</taxon>
        <taxon>Arthropoda</taxon>
        <taxon>Hexapoda</taxon>
        <taxon>Insecta</taxon>
        <taxon>Pterygota</taxon>
        <taxon>Neoptera</taxon>
        <taxon>Endopterygota</taxon>
        <taxon>Diptera</taxon>
        <taxon>Brachycera</taxon>
        <taxon>Muscomorpha</taxon>
        <taxon>Ephydroidea</taxon>
        <taxon>Drosophilidae</taxon>
        <taxon>Drosophila</taxon>
    </lineage>
</organism>
<evidence type="ECO:0000313" key="13">
    <source>
        <dbReference type="Proteomes" id="UP001200034"/>
    </source>
</evidence>
<evidence type="ECO:0000256" key="10">
    <source>
        <dbReference type="ARBA" id="ARBA00045449"/>
    </source>
</evidence>
<evidence type="ECO:0000256" key="3">
    <source>
        <dbReference type="ARBA" id="ARBA00014066"/>
    </source>
</evidence>
<sequence length="127" mass="14043">FAQRAPPPTYEQSQQQQQQFNYAQPPAQLHAHPNPYQMQSNQYYGMMHHQQLPQMIHPGVGYGYAPSTSTGVAPQVLQVDSRAELRMSPSGSVVVPPPPPGCMPTPAQLAAMQGQSVVIQQKKRSFF</sequence>
<dbReference type="GO" id="GO:0016607">
    <property type="term" value="C:nuclear speck"/>
    <property type="evidence" value="ECO:0007669"/>
    <property type="project" value="UniProtKB-SubCell"/>
</dbReference>
<keyword evidence="13" id="KW-1185">Reference proteome</keyword>
<proteinExistence type="predicted"/>
<evidence type="ECO:0000256" key="2">
    <source>
        <dbReference type="ARBA" id="ARBA00004324"/>
    </source>
</evidence>
<dbReference type="Pfam" id="PF11029">
    <property type="entry name" value="DAZAP2"/>
    <property type="match status" value="1"/>
</dbReference>
<dbReference type="InterPro" id="IPR022730">
    <property type="entry name" value="DAZ_assoc-2"/>
</dbReference>
<evidence type="ECO:0000256" key="7">
    <source>
        <dbReference type="ARBA" id="ARBA00023242"/>
    </source>
</evidence>
<feature type="non-terminal residue" evidence="12">
    <location>
        <position position="1"/>
    </location>
</feature>
<dbReference type="PANTHER" id="PTHR31638:SF3">
    <property type="entry name" value="DAZ-ASSOCIATED PROTEIN 2"/>
    <property type="match status" value="1"/>
</dbReference>
<dbReference type="EMBL" id="JAJJHW010001127">
    <property type="protein sequence ID" value="KAH8377176.1"/>
    <property type="molecule type" value="Genomic_DNA"/>
</dbReference>
<keyword evidence="7" id="KW-0539">Nucleus</keyword>
<evidence type="ECO:0000256" key="5">
    <source>
        <dbReference type="ARBA" id="ARBA00022553"/>
    </source>
</evidence>
<dbReference type="PANTHER" id="PTHR31638">
    <property type="entry name" value="DAZ-ASSOCIATED PROTEIN 2"/>
    <property type="match status" value="1"/>
</dbReference>
<gene>
    <name evidence="12" type="ORF">KR093_003880</name>
</gene>
<keyword evidence="5" id="KW-0597">Phosphoprotein</keyword>
<feature type="compositionally biased region" description="Low complexity" evidence="11">
    <location>
        <begin position="10"/>
        <end position="28"/>
    </location>
</feature>
<evidence type="ECO:0000313" key="12">
    <source>
        <dbReference type="EMBL" id="KAH8377176.1"/>
    </source>
</evidence>
<dbReference type="AlphaFoldDB" id="A0AAD4PNK1"/>
<feature type="region of interest" description="Disordered" evidence="11">
    <location>
        <begin position="1"/>
        <end position="37"/>
    </location>
</feature>
<evidence type="ECO:0000256" key="11">
    <source>
        <dbReference type="SAM" id="MobiDB-lite"/>
    </source>
</evidence>
<evidence type="ECO:0000256" key="4">
    <source>
        <dbReference type="ARBA" id="ARBA00022490"/>
    </source>
</evidence>
<keyword evidence="6" id="KW-0832">Ubl conjugation</keyword>
<dbReference type="GO" id="GO:0010494">
    <property type="term" value="C:cytoplasmic stress granule"/>
    <property type="evidence" value="ECO:0007669"/>
    <property type="project" value="UniProtKB-SubCell"/>
</dbReference>
<evidence type="ECO:0000256" key="6">
    <source>
        <dbReference type="ARBA" id="ARBA00022843"/>
    </source>
</evidence>
<evidence type="ECO:0000256" key="1">
    <source>
        <dbReference type="ARBA" id="ARBA00004210"/>
    </source>
</evidence>
<accession>A0AAD4PNK1</accession>